<organism evidence="1 2">
    <name type="scientific">Mycolicibacterium confluentis</name>
    <dbReference type="NCBI Taxonomy" id="28047"/>
    <lineage>
        <taxon>Bacteria</taxon>
        <taxon>Bacillati</taxon>
        <taxon>Actinomycetota</taxon>
        <taxon>Actinomycetes</taxon>
        <taxon>Mycobacteriales</taxon>
        <taxon>Mycobacteriaceae</taxon>
        <taxon>Mycolicibacterium</taxon>
    </lineage>
</organism>
<evidence type="ECO:0000313" key="2">
    <source>
        <dbReference type="Proteomes" id="UP000466931"/>
    </source>
</evidence>
<accession>A0A7I7XZQ0</accession>
<dbReference type="PANTHER" id="PTHR36974:SF1">
    <property type="entry name" value="DOXX FAMILY MEMBRANE PROTEIN"/>
    <property type="match status" value="1"/>
</dbReference>
<keyword evidence="2" id="KW-1185">Reference proteome</keyword>
<sequence>MTSFRSAPGTALTDTDRRAGERAAHRLAALLGGVGVLHFVAPGPFDSIIPVELPGSARTYTYASGVAELATAGLLAAPATRRLGATAAVALFLAVFPGNLNMVRLWWDKPWIMRIAAIARLPLQIPMITEALKVRRLS</sequence>
<dbReference type="PANTHER" id="PTHR36974">
    <property type="entry name" value="MEMBRANE PROTEIN-RELATED"/>
    <property type="match status" value="1"/>
</dbReference>
<protein>
    <submittedName>
        <fullName evidence="1">Membrane protein</fullName>
    </submittedName>
</protein>
<proteinExistence type="predicted"/>
<dbReference type="Proteomes" id="UP000466931">
    <property type="component" value="Chromosome"/>
</dbReference>
<dbReference type="AlphaFoldDB" id="A0A7I7XZQ0"/>
<dbReference type="EMBL" id="AP022612">
    <property type="protein sequence ID" value="BBZ34786.1"/>
    <property type="molecule type" value="Genomic_DNA"/>
</dbReference>
<reference evidence="1" key="1">
    <citation type="journal article" date="2019" name="Emerg. Microbes Infect.">
        <title>Comprehensive subspecies identification of 175 nontuberculous mycobacteria species based on 7547 genomic profiles.</title>
        <authorList>
            <person name="Matsumoto Y."/>
            <person name="Kinjo T."/>
            <person name="Motooka D."/>
            <person name="Nabeya D."/>
            <person name="Jung N."/>
            <person name="Uechi K."/>
            <person name="Horii T."/>
            <person name="Iida T."/>
            <person name="Fujita J."/>
            <person name="Nakamura S."/>
        </authorList>
    </citation>
    <scope>NUCLEOTIDE SEQUENCE [LARGE SCALE GENOMIC DNA]</scope>
    <source>
        <strain evidence="1">JCM 13671</strain>
    </source>
</reference>
<dbReference type="RefSeq" id="WP_085148664.1">
    <property type="nucleotide sequence ID" value="NZ_AP022612.1"/>
</dbReference>
<name>A0A7I7XZQ0_9MYCO</name>
<gene>
    <name evidence="1" type="ORF">MCNF_33910</name>
</gene>
<reference evidence="1" key="2">
    <citation type="submission" date="2020-02" db="EMBL/GenBank/DDBJ databases">
        <authorList>
            <person name="Matsumoto Y."/>
            <person name="Motooka D."/>
            <person name="Nakamura S."/>
        </authorList>
    </citation>
    <scope>NUCLEOTIDE SEQUENCE</scope>
    <source>
        <strain evidence="1">JCM 13671</strain>
    </source>
</reference>
<evidence type="ECO:0000313" key="1">
    <source>
        <dbReference type="EMBL" id="BBZ34786.1"/>
    </source>
</evidence>